<dbReference type="SUPFAM" id="SSF88946">
    <property type="entry name" value="Sigma2 domain of RNA polymerase sigma factors"/>
    <property type="match status" value="1"/>
</dbReference>
<dbReference type="OrthoDB" id="1954605at2"/>
<dbReference type="PANTHER" id="PTHR30385">
    <property type="entry name" value="SIGMA FACTOR F FLAGELLAR"/>
    <property type="match status" value="1"/>
</dbReference>
<evidence type="ECO:0000259" key="5">
    <source>
        <dbReference type="Pfam" id="PF12645"/>
    </source>
</evidence>
<gene>
    <name evidence="6" type="ORF">SAMN05444401_3872</name>
</gene>
<dbReference type="InterPro" id="IPR024760">
    <property type="entry name" value="HTH_dom_conjug_TS-like"/>
</dbReference>
<dbReference type="InterPro" id="IPR013324">
    <property type="entry name" value="RNA_pol_sigma_r3/r4-like"/>
</dbReference>
<proteinExistence type="predicted"/>
<keyword evidence="1" id="KW-0805">Transcription regulation</keyword>
<dbReference type="InterPro" id="IPR014284">
    <property type="entry name" value="RNA_pol_sigma-70_dom"/>
</dbReference>
<dbReference type="STRING" id="1121298.SAMN05444401_3872"/>
<evidence type="ECO:0000256" key="2">
    <source>
        <dbReference type="ARBA" id="ARBA00023082"/>
    </source>
</evidence>
<dbReference type="GO" id="GO:0006352">
    <property type="term" value="P:DNA-templated transcription initiation"/>
    <property type="evidence" value="ECO:0007669"/>
    <property type="project" value="InterPro"/>
</dbReference>
<keyword evidence="3" id="KW-0238">DNA-binding</keyword>
<dbReference type="PANTHER" id="PTHR30385:SF4">
    <property type="entry name" value="RNA POLYMERASE SIGMA-E FACTOR"/>
    <property type="match status" value="1"/>
</dbReference>
<accession>A0A1M6M7B1</accession>
<dbReference type="AlphaFoldDB" id="A0A1M6M7B1"/>
<dbReference type="SUPFAM" id="SSF88659">
    <property type="entry name" value="Sigma3 and sigma4 domains of RNA polymerase sigma factors"/>
    <property type="match status" value="1"/>
</dbReference>
<sequence length="184" mass="21554">MQEIIKKANQGDKAAQEEIIKKFMPLIYKASHKVYIAGYEEEDLIQIGAESILKAVQKFDSNKNTSFTAYVKNTVENNYKYLVRGKVKENYVKSLNELQEDGFELEDHIPMDFNLENYVVNSELKKKLREAIESLTPEEKELLHYAFYKYHGGLTEYAKAKSMDYNKVYKLKNSLINKLREYIV</sequence>
<organism evidence="6 7">
    <name type="scientific">Clostridium amylolyticum</name>
    <dbReference type="NCBI Taxonomy" id="1121298"/>
    <lineage>
        <taxon>Bacteria</taxon>
        <taxon>Bacillati</taxon>
        <taxon>Bacillota</taxon>
        <taxon>Clostridia</taxon>
        <taxon>Eubacteriales</taxon>
        <taxon>Clostridiaceae</taxon>
        <taxon>Clostridium</taxon>
    </lineage>
</organism>
<protein>
    <submittedName>
        <fullName evidence="6">RNA polymerase sigma factor, sigma-70 family</fullName>
    </submittedName>
</protein>
<dbReference type="GO" id="GO:0003677">
    <property type="term" value="F:DNA binding"/>
    <property type="evidence" value="ECO:0007669"/>
    <property type="project" value="UniProtKB-KW"/>
</dbReference>
<reference evidence="6 7" key="1">
    <citation type="submission" date="2016-11" db="EMBL/GenBank/DDBJ databases">
        <authorList>
            <person name="Jaros S."/>
            <person name="Januszkiewicz K."/>
            <person name="Wedrychowicz H."/>
        </authorList>
    </citation>
    <scope>NUCLEOTIDE SEQUENCE [LARGE SCALE GENOMIC DNA]</scope>
    <source>
        <strain evidence="6 7">DSM 21864</strain>
    </source>
</reference>
<dbReference type="RefSeq" id="WP_073010693.1">
    <property type="nucleotide sequence ID" value="NZ_FQZO01000008.1"/>
</dbReference>
<evidence type="ECO:0000256" key="1">
    <source>
        <dbReference type="ARBA" id="ARBA00023015"/>
    </source>
</evidence>
<keyword evidence="7" id="KW-1185">Reference proteome</keyword>
<dbReference type="GO" id="GO:0016987">
    <property type="term" value="F:sigma factor activity"/>
    <property type="evidence" value="ECO:0007669"/>
    <property type="project" value="UniProtKB-KW"/>
</dbReference>
<name>A0A1M6M7B1_9CLOT</name>
<dbReference type="InterPro" id="IPR013325">
    <property type="entry name" value="RNA_pol_sigma_r2"/>
</dbReference>
<feature type="domain" description="Helix-turn-helix conjugative transposon-like" evidence="5">
    <location>
        <begin position="2"/>
        <end position="60"/>
    </location>
</feature>
<dbReference type="EMBL" id="FQZO01000008">
    <property type="protein sequence ID" value="SHJ79364.1"/>
    <property type="molecule type" value="Genomic_DNA"/>
</dbReference>
<evidence type="ECO:0000256" key="4">
    <source>
        <dbReference type="ARBA" id="ARBA00023163"/>
    </source>
</evidence>
<dbReference type="Proteomes" id="UP000184080">
    <property type="component" value="Unassembled WGS sequence"/>
</dbReference>
<evidence type="ECO:0000313" key="7">
    <source>
        <dbReference type="Proteomes" id="UP000184080"/>
    </source>
</evidence>
<evidence type="ECO:0000313" key="6">
    <source>
        <dbReference type="EMBL" id="SHJ79364.1"/>
    </source>
</evidence>
<dbReference type="Gene3D" id="1.10.1740.10">
    <property type="match status" value="1"/>
</dbReference>
<dbReference type="Pfam" id="PF12645">
    <property type="entry name" value="HTH_16"/>
    <property type="match status" value="1"/>
</dbReference>
<evidence type="ECO:0000256" key="3">
    <source>
        <dbReference type="ARBA" id="ARBA00023125"/>
    </source>
</evidence>
<dbReference type="NCBIfam" id="TIGR02937">
    <property type="entry name" value="sigma70-ECF"/>
    <property type="match status" value="1"/>
</dbReference>
<keyword evidence="4" id="KW-0804">Transcription</keyword>
<keyword evidence="2" id="KW-0731">Sigma factor</keyword>